<protein>
    <submittedName>
        <fullName evidence="9">L-carnitine/gamma-butyrobetaine antiporter</fullName>
    </submittedName>
</protein>
<name>A0A1B2F4A4_PSEPU</name>
<dbReference type="NCBIfam" id="TIGR00842">
    <property type="entry name" value="bcct"/>
    <property type="match status" value="1"/>
</dbReference>
<evidence type="ECO:0000256" key="4">
    <source>
        <dbReference type="ARBA" id="ARBA00022475"/>
    </source>
</evidence>
<dbReference type="InterPro" id="IPR018093">
    <property type="entry name" value="BCCT_CS"/>
</dbReference>
<feature type="transmembrane region" description="Helical" evidence="8">
    <location>
        <begin position="445"/>
        <end position="463"/>
    </location>
</feature>
<feature type="transmembrane region" description="Helical" evidence="8">
    <location>
        <begin position="9"/>
        <end position="28"/>
    </location>
</feature>
<keyword evidence="6 8" id="KW-1133">Transmembrane helix</keyword>
<feature type="transmembrane region" description="Helical" evidence="8">
    <location>
        <begin position="401"/>
        <end position="424"/>
    </location>
</feature>
<dbReference type="RefSeq" id="WP_070094234.1">
    <property type="nucleotide sequence ID" value="NZ_CP016634.1"/>
</dbReference>
<feature type="transmembrane region" description="Helical" evidence="8">
    <location>
        <begin position="87"/>
        <end position="110"/>
    </location>
</feature>
<keyword evidence="5 8" id="KW-0812">Transmembrane</keyword>
<sequence length="531" mass="58161">MSFNRVDRSIFGVSIGLIVLVSLPLALYPKEGESFVKAVLAFVSNTFGSLYLIGGLATVLFLMWISFSRFGNIRLGKGAPEFSSFSWTSMVFSAGIGTGVLYWGAVEWAYHIQSPPMGMTPRSNSAIEMAGAYGIFHWGITGWAFFALATLPIAYCYYLRKRYVYRISEACRGLLGDWVDGPVGKAIDIFFVLGLLAAAGTSLGLGTPLIAACMHYLFGFERGIGLNIAIISIVTGLFAWSVCYRLDRGIKKSSDWSVILALLLLAYVFVVGPTQFIMDMSVTSVGLMMQEFVHMSTWADPVGRSGFPQSWTVFYWAWWLVLAPALGLFVTRISRGRTLRQVILGMLFYGSSGCALFYMILGNYALNLELTGALNVTGLIKEVGAEQAIVQVVGTLPGGKWVVAAFAIVAVIFLATLFNSKSYILASTTIDRLVEGEEPPRSQRLIWAVALSLLPIALMVVGGLESLQIAATVGALPILFILLIMTLSFLRQLRMDEPRLKQFDYVSIGLEEEQYVVPPPEISSNVRTEVV</sequence>
<organism evidence="9">
    <name type="scientific">Pseudomonas putida</name>
    <name type="common">Arthrobacter siderocapsulatus</name>
    <dbReference type="NCBI Taxonomy" id="303"/>
    <lineage>
        <taxon>Bacteria</taxon>
        <taxon>Pseudomonadati</taxon>
        <taxon>Pseudomonadota</taxon>
        <taxon>Gammaproteobacteria</taxon>
        <taxon>Pseudomonadales</taxon>
        <taxon>Pseudomonadaceae</taxon>
        <taxon>Pseudomonas</taxon>
    </lineage>
</organism>
<feature type="transmembrane region" description="Helical" evidence="8">
    <location>
        <begin position="342"/>
        <end position="361"/>
    </location>
</feature>
<evidence type="ECO:0000313" key="9">
    <source>
        <dbReference type="EMBL" id="ANY87055.1"/>
    </source>
</evidence>
<dbReference type="PROSITE" id="PS01303">
    <property type="entry name" value="BCCT"/>
    <property type="match status" value="1"/>
</dbReference>
<reference evidence="9" key="1">
    <citation type="submission" date="2016-07" db="EMBL/GenBank/DDBJ databases">
        <title>New class B carbapenemase carried by novel plasmid in Pseudomonas putida enviromental strain in eastern Amazonia.</title>
        <authorList>
            <person name="Souza C.O."/>
            <person name="Lima K.V."/>
            <person name="Brasiliense D.M."/>
            <person name="Perez-Chaparro P.J."/>
            <person name="Mamizuka E.M."/>
            <person name="Lima M.O."/>
            <person name="Lima L.N."/>
            <person name="McCulloch J.A."/>
        </authorList>
    </citation>
    <scope>NUCLEOTIDE SEQUENCE [LARGE SCALE GENOMIC DNA]</scope>
    <source>
        <strain evidence="9">IEC33019</strain>
    </source>
</reference>
<gene>
    <name evidence="9" type="primary">caiT_2</name>
    <name evidence="9" type="ORF">IEC33019_1487</name>
</gene>
<dbReference type="GO" id="GO:0022857">
    <property type="term" value="F:transmembrane transporter activity"/>
    <property type="evidence" value="ECO:0007669"/>
    <property type="project" value="InterPro"/>
</dbReference>
<feature type="transmembrane region" description="Helical" evidence="8">
    <location>
        <begin position="313"/>
        <end position="330"/>
    </location>
</feature>
<comment type="subcellular location">
    <subcellularLocation>
        <location evidence="1">Cell membrane</location>
        <topology evidence="1">Multi-pass membrane protein</topology>
    </subcellularLocation>
</comment>
<dbReference type="EMBL" id="CP016634">
    <property type="protein sequence ID" value="ANY87055.1"/>
    <property type="molecule type" value="Genomic_DNA"/>
</dbReference>
<feature type="transmembrane region" description="Helical" evidence="8">
    <location>
        <begin position="130"/>
        <end position="158"/>
    </location>
</feature>
<evidence type="ECO:0000256" key="5">
    <source>
        <dbReference type="ARBA" id="ARBA00022692"/>
    </source>
</evidence>
<evidence type="ECO:0000256" key="1">
    <source>
        <dbReference type="ARBA" id="ARBA00004651"/>
    </source>
</evidence>
<dbReference type="AlphaFoldDB" id="A0A1B2F4A4"/>
<keyword evidence="3" id="KW-0813">Transport</keyword>
<evidence type="ECO:0000256" key="6">
    <source>
        <dbReference type="ARBA" id="ARBA00022989"/>
    </source>
</evidence>
<dbReference type="PANTHER" id="PTHR30047">
    <property type="entry name" value="HIGH-AFFINITY CHOLINE TRANSPORT PROTEIN-RELATED"/>
    <property type="match status" value="1"/>
</dbReference>
<proteinExistence type="inferred from homology"/>
<accession>A0A1B2F4A4</accession>
<dbReference type="Pfam" id="PF02028">
    <property type="entry name" value="BCCT"/>
    <property type="match status" value="1"/>
</dbReference>
<keyword evidence="4" id="KW-1003">Cell membrane</keyword>
<dbReference type="GO" id="GO:0005886">
    <property type="term" value="C:plasma membrane"/>
    <property type="evidence" value="ECO:0007669"/>
    <property type="project" value="UniProtKB-SubCell"/>
</dbReference>
<feature type="transmembrane region" description="Helical" evidence="8">
    <location>
        <begin position="469"/>
        <end position="490"/>
    </location>
</feature>
<feature type="transmembrane region" description="Helical" evidence="8">
    <location>
        <begin position="189"/>
        <end position="218"/>
    </location>
</feature>
<keyword evidence="7 8" id="KW-0472">Membrane</keyword>
<feature type="transmembrane region" description="Helical" evidence="8">
    <location>
        <begin position="224"/>
        <end position="244"/>
    </location>
</feature>
<comment type="similarity">
    <text evidence="2">Belongs to the BCCT transporter (TC 2.A.15) family.</text>
</comment>
<evidence type="ECO:0000256" key="8">
    <source>
        <dbReference type="SAM" id="Phobius"/>
    </source>
</evidence>
<dbReference type="PANTHER" id="PTHR30047:SF7">
    <property type="entry name" value="HIGH-AFFINITY CHOLINE TRANSPORT PROTEIN"/>
    <property type="match status" value="1"/>
</dbReference>
<feature type="transmembrane region" description="Helical" evidence="8">
    <location>
        <begin position="48"/>
        <end position="67"/>
    </location>
</feature>
<evidence type="ECO:0000256" key="2">
    <source>
        <dbReference type="ARBA" id="ARBA00005658"/>
    </source>
</evidence>
<evidence type="ECO:0000256" key="3">
    <source>
        <dbReference type="ARBA" id="ARBA00022448"/>
    </source>
</evidence>
<dbReference type="InterPro" id="IPR000060">
    <property type="entry name" value="BCCT_transptr"/>
</dbReference>
<evidence type="ECO:0000256" key="7">
    <source>
        <dbReference type="ARBA" id="ARBA00023136"/>
    </source>
</evidence>
<feature type="transmembrane region" description="Helical" evidence="8">
    <location>
        <begin position="256"/>
        <end position="278"/>
    </location>
</feature>